<protein>
    <submittedName>
        <fullName evidence="8">MFS transporter</fullName>
    </submittedName>
</protein>
<dbReference type="PANTHER" id="PTHR43124">
    <property type="entry name" value="PURINE EFFLUX PUMP PBUE"/>
    <property type="match status" value="1"/>
</dbReference>
<feature type="transmembrane region" description="Helical" evidence="6">
    <location>
        <begin position="300"/>
        <end position="321"/>
    </location>
</feature>
<feature type="transmembrane region" description="Helical" evidence="6">
    <location>
        <begin position="83"/>
        <end position="103"/>
    </location>
</feature>
<dbReference type="InterPro" id="IPR011701">
    <property type="entry name" value="MFS"/>
</dbReference>
<reference evidence="8 9" key="1">
    <citation type="journal article" date="2019" name="Int. J. Syst. Evol. Microbiol.">
        <title>The Global Catalogue of Microorganisms (GCM) 10K type strain sequencing project: providing services to taxonomists for standard genome sequencing and annotation.</title>
        <authorList>
            <consortium name="The Broad Institute Genomics Platform"/>
            <consortium name="The Broad Institute Genome Sequencing Center for Infectious Disease"/>
            <person name="Wu L."/>
            <person name="Ma J."/>
        </authorList>
    </citation>
    <scope>NUCLEOTIDE SEQUENCE [LARGE SCALE GENOMIC DNA]</scope>
    <source>
        <strain evidence="8 9">JCM 14969</strain>
    </source>
</reference>
<dbReference type="PROSITE" id="PS50850">
    <property type="entry name" value="MFS"/>
    <property type="match status" value="1"/>
</dbReference>
<evidence type="ECO:0000256" key="5">
    <source>
        <dbReference type="ARBA" id="ARBA00023136"/>
    </source>
</evidence>
<gene>
    <name evidence="8" type="ORF">GCM10009789_50500</name>
</gene>
<evidence type="ECO:0000259" key="7">
    <source>
        <dbReference type="PROSITE" id="PS50850"/>
    </source>
</evidence>
<dbReference type="Gene3D" id="1.20.1250.20">
    <property type="entry name" value="MFS general substrate transporter like domains"/>
    <property type="match status" value="1"/>
</dbReference>
<dbReference type="RefSeq" id="WP_344218010.1">
    <property type="nucleotide sequence ID" value="NZ_BAAAOS010000036.1"/>
</dbReference>
<proteinExistence type="predicted"/>
<dbReference type="PANTHER" id="PTHR43124:SF3">
    <property type="entry name" value="CHLORAMPHENICOL EFFLUX PUMP RV0191"/>
    <property type="match status" value="1"/>
</dbReference>
<dbReference type="InterPro" id="IPR050189">
    <property type="entry name" value="MFS_Efflux_Transporters"/>
</dbReference>
<dbReference type="CDD" id="cd17324">
    <property type="entry name" value="MFS_NepI_like"/>
    <property type="match status" value="1"/>
</dbReference>
<dbReference type="InterPro" id="IPR036259">
    <property type="entry name" value="MFS_trans_sf"/>
</dbReference>
<evidence type="ECO:0000256" key="4">
    <source>
        <dbReference type="ARBA" id="ARBA00022989"/>
    </source>
</evidence>
<feature type="transmembrane region" description="Helical" evidence="6">
    <location>
        <begin position="16"/>
        <end position="35"/>
    </location>
</feature>
<evidence type="ECO:0000313" key="9">
    <source>
        <dbReference type="Proteomes" id="UP001500393"/>
    </source>
</evidence>
<feature type="domain" description="Major facilitator superfamily (MFS) profile" evidence="7">
    <location>
        <begin position="17"/>
        <end position="387"/>
    </location>
</feature>
<comment type="caution">
    <text evidence="8">The sequence shown here is derived from an EMBL/GenBank/DDBJ whole genome shotgun (WGS) entry which is preliminary data.</text>
</comment>
<sequence length="387" mass="39134">MTQVLGQAESTDARGWAAAAVMAATVFSVVTAEMLPVGLLTPMSADLGVSEGTTGLSLTVTGLVAAVSAPVLPRVLGLLDRRIVLVGLMLLLAVANLVAAVAPGFSVLVVARVLTGVSMGGVWLLTVGLAPRLVPARSVGPATSLIFSGIAVASVLGVPAGTYAGELAGWRWAFASLGLFALALAGLLALLLPPLPAAPPARLAAVLRHRQVRRGLLLVALLVTAHFASYTYIRPVLEELAGAGPTLISTLLLAYGVAGVLGNFVAGAAKSVRRMLGMISAVLAIAVLLLPHLGKTALGALFLLVIWGFFYGGVTVTTQAWQLAAAPRAAEASSALLVGVFNAAIALGAFAGGQVVDNLGTTTVTWLTGVLALGALVVVLTNGSQRR</sequence>
<evidence type="ECO:0000256" key="3">
    <source>
        <dbReference type="ARBA" id="ARBA00022692"/>
    </source>
</evidence>
<dbReference type="Pfam" id="PF07690">
    <property type="entry name" value="MFS_1"/>
    <property type="match status" value="1"/>
</dbReference>
<feature type="transmembrane region" description="Helical" evidence="6">
    <location>
        <begin position="275"/>
        <end position="294"/>
    </location>
</feature>
<evidence type="ECO:0000256" key="6">
    <source>
        <dbReference type="SAM" id="Phobius"/>
    </source>
</evidence>
<evidence type="ECO:0000256" key="1">
    <source>
        <dbReference type="ARBA" id="ARBA00004651"/>
    </source>
</evidence>
<feature type="transmembrane region" description="Helical" evidence="6">
    <location>
        <begin position="142"/>
        <end position="160"/>
    </location>
</feature>
<keyword evidence="3 6" id="KW-0812">Transmembrane</keyword>
<keyword evidence="2" id="KW-1003">Cell membrane</keyword>
<name>A0ABN2E0H3_9ACTN</name>
<dbReference type="SUPFAM" id="SSF103473">
    <property type="entry name" value="MFS general substrate transporter"/>
    <property type="match status" value="1"/>
</dbReference>
<feature type="transmembrane region" description="Helical" evidence="6">
    <location>
        <begin position="55"/>
        <end position="76"/>
    </location>
</feature>
<accession>A0ABN2E0H3</accession>
<organism evidence="8 9">
    <name type="scientific">Kribbella sancticallisti</name>
    <dbReference type="NCBI Taxonomy" id="460087"/>
    <lineage>
        <taxon>Bacteria</taxon>
        <taxon>Bacillati</taxon>
        <taxon>Actinomycetota</taxon>
        <taxon>Actinomycetes</taxon>
        <taxon>Propionibacteriales</taxon>
        <taxon>Kribbellaceae</taxon>
        <taxon>Kribbella</taxon>
    </lineage>
</organism>
<dbReference type="EMBL" id="BAAAOS010000036">
    <property type="protein sequence ID" value="GAA1590665.1"/>
    <property type="molecule type" value="Genomic_DNA"/>
</dbReference>
<keyword evidence="9" id="KW-1185">Reference proteome</keyword>
<feature type="transmembrane region" description="Helical" evidence="6">
    <location>
        <begin position="215"/>
        <end position="233"/>
    </location>
</feature>
<dbReference type="InterPro" id="IPR020846">
    <property type="entry name" value="MFS_dom"/>
</dbReference>
<feature type="transmembrane region" description="Helical" evidence="6">
    <location>
        <begin position="245"/>
        <end position="268"/>
    </location>
</feature>
<feature type="transmembrane region" description="Helical" evidence="6">
    <location>
        <begin position="333"/>
        <end position="352"/>
    </location>
</feature>
<evidence type="ECO:0000256" key="2">
    <source>
        <dbReference type="ARBA" id="ARBA00022475"/>
    </source>
</evidence>
<keyword evidence="5 6" id="KW-0472">Membrane</keyword>
<keyword evidence="4 6" id="KW-1133">Transmembrane helix</keyword>
<feature type="transmembrane region" description="Helical" evidence="6">
    <location>
        <begin position="109"/>
        <end position="130"/>
    </location>
</feature>
<feature type="transmembrane region" description="Helical" evidence="6">
    <location>
        <begin position="364"/>
        <end position="383"/>
    </location>
</feature>
<comment type="subcellular location">
    <subcellularLocation>
        <location evidence="1">Cell membrane</location>
        <topology evidence="1">Multi-pass membrane protein</topology>
    </subcellularLocation>
</comment>
<evidence type="ECO:0000313" key="8">
    <source>
        <dbReference type="EMBL" id="GAA1590665.1"/>
    </source>
</evidence>
<feature type="transmembrane region" description="Helical" evidence="6">
    <location>
        <begin position="172"/>
        <end position="195"/>
    </location>
</feature>
<dbReference type="Proteomes" id="UP001500393">
    <property type="component" value="Unassembled WGS sequence"/>
</dbReference>